<dbReference type="Gene3D" id="3.40.50.2300">
    <property type="match status" value="2"/>
</dbReference>
<evidence type="ECO:0000256" key="1">
    <source>
        <dbReference type="ARBA" id="ARBA00010062"/>
    </source>
</evidence>
<keyword evidence="2 3" id="KW-0732">Signal</keyword>
<feature type="signal peptide" evidence="3">
    <location>
        <begin position="1"/>
        <end position="26"/>
    </location>
</feature>
<dbReference type="PANTHER" id="PTHR47235:SF1">
    <property type="entry name" value="BLR6548 PROTEIN"/>
    <property type="match status" value="1"/>
</dbReference>
<evidence type="ECO:0000313" key="6">
    <source>
        <dbReference type="Proteomes" id="UP000694660"/>
    </source>
</evidence>
<dbReference type="SUPFAM" id="SSF53822">
    <property type="entry name" value="Periplasmic binding protein-like I"/>
    <property type="match status" value="1"/>
</dbReference>
<dbReference type="EMBL" id="JAEKFT010000029">
    <property type="protein sequence ID" value="MBT0963406.1"/>
    <property type="molecule type" value="Genomic_DNA"/>
</dbReference>
<dbReference type="Pfam" id="PF13458">
    <property type="entry name" value="Peripla_BP_6"/>
    <property type="match status" value="1"/>
</dbReference>
<feature type="chain" id="PRO_5037693771" evidence="3">
    <location>
        <begin position="27"/>
        <end position="378"/>
    </location>
</feature>
<comment type="similarity">
    <text evidence="1">Belongs to the leucine-binding protein family.</text>
</comment>
<dbReference type="InterPro" id="IPR028081">
    <property type="entry name" value="Leu-bd"/>
</dbReference>
<evidence type="ECO:0000313" key="5">
    <source>
        <dbReference type="EMBL" id="MBT0963406.1"/>
    </source>
</evidence>
<proteinExistence type="inferred from homology"/>
<name>A0A944DE89_DENI1</name>
<evidence type="ECO:0000259" key="4">
    <source>
        <dbReference type="Pfam" id="PF13458"/>
    </source>
</evidence>
<dbReference type="InterPro" id="IPR028082">
    <property type="entry name" value="Peripla_BP_I"/>
</dbReference>
<feature type="domain" description="Leucine-binding protein" evidence="4">
    <location>
        <begin position="29"/>
        <end position="360"/>
    </location>
</feature>
<evidence type="ECO:0000256" key="3">
    <source>
        <dbReference type="SAM" id="SignalP"/>
    </source>
</evidence>
<dbReference type="PANTHER" id="PTHR47235">
    <property type="entry name" value="BLR6548 PROTEIN"/>
    <property type="match status" value="1"/>
</dbReference>
<comment type="caution">
    <text evidence="5">The sequence shown here is derived from an EMBL/GenBank/DDBJ whole genome shotgun (WGS) entry which is preliminary data.</text>
</comment>
<organism evidence="5 6">
    <name type="scientific">Denitromonas iodatirespirans</name>
    <dbReference type="NCBI Taxonomy" id="2795389"/>
    <lineage>
        <taxon>Bacteria</taxon>
        <taxon>Pseudomonadati</taxon>
        <taxon>Pseudomonadota</taxon>
        <taxon>Betaproteobacteria</taxon>
        <taxon>Rhodocyclales</taxon>
        <taxon>Zoogloeaceae</taxon>
        <taxon>Denitromonas</taxon>
    </lineage>
</organism>
<gene>
    <name evidence="5" type="ORF">I8J34_19655</name>
</gene>
<accession>A0A944DE89</accession>
<reference evidence="6" key="1">
    <citation type="journal article" date="2022" name="ISME J.">
        <title>Genetic and phylogenetic analysis of dissimilatory iodate-reducing bacteria identifies potential niches across the world's oceans.</title>
        <authorList>
            <person name="Reyes-Umana V."/>
            <person name="Henning Z."/>
            <person name="Lee K."/>
            <person name="Barnum T.P."/>
            <person name="Coates J.D."/>
        </authorList>
    </citation>
    <scope>NUCLEOTIDE SEQUENCE [LARGE SCALE GENOMIC DNA]</scope>
    <source>
        <strain evidence="6">IR12</strain>
    </source>
</reference>
<dbReference type="Proteomes" id="UP000694660">
    <property type="component" value="Unassembled WGS sequence"/>
</dbReference>
<keyword evidence="6" id="KW-1185">Reference proteome</keyword>
<evidence type="ECO:0000256" key="2">
    <source>
        <dbReference type="ARBA" id="ARBA00022729"/>
    </source>
</evidence>
<dbReference type="CDD" id="cd06326">
    <property type="entry name" value="PBP1_ABC_ligand_binding-like"/>
    <property type="match status" value="1"/>
</dbReference>
<dbReference type="RefSeq" id="WP_214363339.1">
    <property type="nucleotide sequence ID" value="NZ_JAEKFT010000029.1"/>
</dbReference>
<protein>
    <submittedName>
        <fullName evidence="5">ABC transporter substrate-binding protein</fullName>
    </submittedName>
</protein>
<sequence length="378" mass="39400">MKKIQRTLNALGLGLTLLAAPLATQAADIIIGQVAPFSGTLAPTGKGVNLGIQAYFGRVNATGGVRGNRLKLVTRDDGYKVDETLAKTAELIDKEQPVALVGLVGTGNVAAVLKKGLLEKAGIPLVGVRSGAGILRTPVPSHIFHTRASYAAEVDTIVRQMQSMGLKRVAVFHQDDPFGEDGLAAAKKALAASGMDLVVVGTYPKGTTEVAEAVKAIHATDPNGIIMVSNTAASAAFVKGMREAGSFAMMIAVSVTAGPQVAEKIGNTVAHGLGIVQVVPKPESQAIPIARDLAEDLKRIGAKEGPDHTILEGYLMAKVLVEGIRRAGEPTRPRILAALNELGTYDAGGVTIRYSPDNHDGADYTDISILNRAGNLLR</sequence>
<dbReference type="AlphaFoldDB" id="A0A944DE89"/>